<feature type="binding site" evidence="4">
    <location>
        <position position="241"/>
    </location>
    <ligand>
        <name>S-adenosyl-L-methionine</name>
        <dbReference type="ChEBI" id="CHEBI:59789"/>
    </ligand>
</feature>
<dbReference type="Proteomes" id="UP000199019">
    <property type="component" value="Unassembled WGS sequence"/>
</dbReference>
<dbReference type="RefSeq" id="WP_091757306.1">
    <property type="nucleotide sequence ID" value="NZ_FOHB01000002.1"/>
</dbReference>
<evidence type="ECO:0000256" key="1">
    <source>
        <dbReference type="ARBA" id="ARBA00022603"/>
    </source>
</evidence>
<dbReference type="EMBL" id="FOHB01000002">
    <property type="protein sequence ID" value="SES02015.1"/>
    <property type="molecule type" value="Genomic_DNA"/>
</dbReference>
<dbReference type="CDD" id="cd02440">
    <property type="entry name" value="AdoMet_MTases"/>
    <property type="match status" value="1"/>
</dbReference>
<dbReference type="AlphaFoldDB" id="A0A1H9TXP6"/>
<sequence>MQCDYFDAGRCRSCALMGVPYAAQLADKDAAVRTLLADAAPADVWLEPFTGPESAFRNKAKLVVGGRRGEPTLGILDPTGAGVDLRHCGLYEPGLHEAVLRLPDLVGRLGLTPYDVPRRTGELKHVLVTHSPDGELMVRFVLRSPGQLGRLERSLPDLLARLPGTRVVTANFLPQHAALLEGEQEQVLTEHATLPMRVNGITLHLRPQSFFQTNTTVAAGLYRQAQEWLAEVAPTSLWDLYCGVGGFALHALTTATPPAQVTGIEVSEEAVASAEHTLGEIPLQDNGTHATFRADDATRYAVQRPPEQAPDAVVVNPPRRGFGRELAAWLDHSRVQHVVYSSCNARSLAVDLEAMPHLQVRRARLFDMFPQTSHHEVMVLLERR</sequence>
<dbReference type="PROSITE" id="PS01230">
    <property type="entry name" value="TRMA_1"/>
    <property type="match status" value="1"/>
</dbReference>
<evidence type="ECO:0000256" key="4">
    <source>
        <dbReference type="PROSITE-ProRule" id="PRU01024"/>
    </source>
</evidence>
<dbReference type="NCBIfam" id="NF002909">
    <property type="entry name" value="PRK03522.2-1"/>
    <property type="match status" value="1"/>
</dbReference>
<dbReference type="GO" id="GO:0070475">
    <property type="term" value="P:rRNA base methylation"/>
    <property type="evidence" value="ECO:0007669"/>
    <property type="project" value="TreeGrafter"/>
</dbReference>
<evidence type="ECO:0000313" key="6">
    <source>
        <dbReference type="EMBL" id="SES02015.1"/>
    </source>
</evidence>
<protein>
    <submittedName>
        <fullName evidence="6">23S rRNA m(5)U-747 methyltransferase</fullName>
    </submittedName>
</protein>
<accession>A0A1H9TXP6</accession>
<dbReference type="Pfam" id="PF05958">
    <property type="entry name" value="tRNA_U5-meth_tr"/>
    <property type="match status" value="1"/>
</dbReference>
<evidence type="ECO:0000256" key="3">
    <source>
        <dbReference type="ARBA" id="ARBA00022691"/>
    </source>
</evidence>
<comment type="similarity">
    <text evidence="4">Belongs to the class I-like SAM-binding methyltransferase superfamily. RNA M5U methyltransferase family.</text>
</comment>
<evidence type="ECO:0000256" key="5">
    <source>
        <dbReference type="PROSITE-ProRule" id="PRU10015"/>
    </source>
</evidence>
<dbReference type="InterPro" id="IPR030390">
    <property type="entry name" value="MeTrfase_TrmA_AS"/>
</dbReference>
<evidence type="ECO:0000313" key="7">
    <source>
        <dbReference type="Proteomes" id="UP000199019"/>
    </source>
</evidence>
<keyword evidence="1 4" id="KW-0489">Methyltransferase</keyword>
<feature type="binding site" evidence="4">
    <location>
        <position position="212"/>
    </location>
    <ligand>
        <name>S-adenosyl-L-methionine</name>
        <dbReference type="ChEBI" id="CHEBI:59789"/>
    </ligand>
</feature>
<dbReference type="InterPro" id="IPR010280">
    <property type="entry name" value="U5_MeTrfase_fam"/>
</dbReference>
<feature type="binding site" evidence="4">
    <location>
        <position position="316"/>
    </location>
    <ligand>
        <name>S-adenosyl-L-methionine</name>
        <dbReference type="ChEBI" id="CHEBI:59789"/>
    </ligand>
</feature>
<gene>
    <name evidence="6" type="ORF">SAMN05216199_1815</name>
</gene>
<organism evidence="6 7">
    <name type="scientific">Pedococcus cremeus</name>
    <dbReference type="NCBI Taxonomy" id="587636"/>
    <lineage>
        <taxon>Bacteria</taxon>
        <taxon>Bacillati</taxon>
        <taxon>Actinomycetota</taxon>
        <taxon>Actinomycetes</taxon>
        <taxon>Micrococcales</taxon>
        <taxon>Intrasporangiaceae</taxon>
        <taxon>Pedococcus</taxon>
    </lineage>
</organism>
<dbReference type="PANTHER" id="PTHR11061:SF30">
    <property type="entry name" value="TRNA (URACIL(54)-C(5))-METHYLTRANSFERASE"/>
    <property type="match status" value="1"/>
</dbReference>
<dbReference type="Gene3D" id="3.40.50.150">
    <property type="entry name" value="Vaccinia Virus protein VP39"/>
    <property type="match status" value="1"/>
</dbReference>
<feature type="active site" evidence="5">
    <location>
        <position position="343"/>
    </location>
</feature>
<feature type="binding site" evidence="4">
    <location>
        <position position="265"/>
    </location>
    <ligand>
        <name>S-adenosyl-L-methionine</name>
        <dbReference type="ChEBI" id="CHEBI:59789"/>
    </ligand>
</feature>
<dbReference type="PROSITE" id="PS51687">
    <property type="entry name" value="SAM_MT_RNA_M5U"/>
    <property type="match status" value="1"/>
</dbReference>
<dbReference type="InterPro" id="IPR029063">
    <property type="entry name" value="SAM-dependent_MTases_sf"/>
</dbReference>
<dbReference type="OrthoDB" id="9804590at2"/>
<reference evidence="7" key="1">
    <citation type="submission" date="2016-10" db="EMBL/GenBank/DDBJ databases">
        <authorList>
            <person name="Varghese N."/>
            <person name="Submissions S."/>
        </authorList>
    </citation>
    <scope>NUCLEOTIDE SEQUENCE [LARGE SCALE GENOMIC DNA]</scope>
    <source>
        <strain evidence="7">CGMCC 1.6963</strain>
    </source>
</reference>
<dbReference type="PANTHER" id="PTHR11061">
    <property type="entry name" value="RNA M5U METHYLTRANSFERASE"/>
    <property type="match status" value="1"/>
</dbReference>
<feature type="active site" description="Nucleophile" evidence="4">
    <location>
        <position position="343"/>
    </location>
</feature>
<dbReference type="SUPFAM" id="SSF53335">
    <property type="entry name" value="S-adenosyl-L-methionine-dependent methyltransferases"/>
    <property type="match status" value="1"/>
</dbReference>
<dbReference type="STRING" id="587636.SAMN05216199_1815"/>
<keyword evidence="3 4" id="KW-0949">S-adenosyl-L-methionine</keyword>
<proteinExistence type="inferred from homology"/>
<dbReference type="GO" id="GO:0070041">
    <property type="term" value="F:rRNA (uridine-C5-)-methyltransferase activity"/>
    <property type="evidence" value="ECO:0007669"/>
    <property type="project" value="TreeGrafter"/>
</dbReference>
<name>A0A1H9TXP6_9MICO</name>
<keyword evidence="7" id="KW-1185">Reference proteome</keyword>
<keyword evidence="2 4" id="KW-0808">Transferase</keyword>
<evidence type="ECO:0000256" key="2">
    <source>
        <dbReference type="ARBA" id="ARBA00022679"/>
    </source>
</evidence>
<dbReference type="Gene3D" id="2.40.50.1070">
    <property type="match status" value="1"/>
</dbReference>